<dbReference type="GO" id="GO:0006289">
    <property type="term" value="P:nucleotide-excision repair"/>
    <property type="evidence" value="ECO:0007669"/>
    <property type="project" value="TreeGrafter"/>
</dbReference>
<evidence type="ECO:0000256" key="2">
    <source>
        <dbReference type="ARBA" id="ARBA00023125"/>
    </source>
</evidence>
<gene>
    <name evidence="5" type="ORF">EWB00_008705</name>
</gene>
<dbReference type="PANTHER" id="PTHR13989:SF16">
    <property type="entry name" value="REPLICATION PROTEIN A2"/>
    <property type="match status" value="1"/>
</dbReference>
<keyword evidence="4" id="KW-0472">Membrane</keyword>
<dbReference type="OrthoDB" id="25571at2759"/>
<evidence type="ECO:0000256" key="1">
    <source>
        <dbReference type="ARBA" id="ARBA00004123"/>
    </source>
</evidence>
<dbReference type="Gene3D" id="2.40.50.140">
    <property type="entry name" value="Nucleic acid-binding proteins"/>
    <property type="match status" value="1"/>
</dbReference>
<reference evidence="5 6" key="1">
    <citation type="submission" date="2019-03" db="EMBL/GenBank/DDBJ databases">
        <title>An improved genome assembly of the fluke Schistosoma japonicum.</title>
        <authorList>
            <person name="Hu W."/>
            <person name="Luo F."/>
            <person name="Yin M."/>
            <person name="Mo X."/>
            <person name="Sun C."/>
            <person name="Wu Q."/>
            <person name="Zhu B."/>
            <person name="Xiang M."/>
            <person name="Wang J."/>
            <person name="Wang Y."/>
            <person name="Zhang T."/>
            <person name="Xu B."/>
            <person name="Zheng H."/>
            <person name="Feng Z."/>
        </authorList>
    </citation>
    <scope>NUCLEOTIDE SEQUENCE [LARGE SCALE GENOMIC DNA]</scope>
    <source>
        <strain evidence="5">HuSjv2</strain>
        <tissue evidence="5">Worms</tissue>
    </source>
</reference>
<dbReference type="GO" id="GO:0000781">
    <property type="term" value="C:chromosome, telomeric region"/>
    <property type="evidence" value="ECO:0007669"/>
    <property type="project" value="TreeGrafter"/>
</dbReference>
<dbReference type="GO" id="GO:0006260">
    <property type="term" value="P:DNA replication"/>
    <property type="evidence" value="ECO:0007669"/>
    <property type="project" value="TreeGrafter"/>
</dbReference>
<organism evidence="5 6">
    <name type="scientific">Schistosoma japonicum</name>
    <name type="common">Blood fluke</name>
    <dbReference type="NCBI Taxonomy" id="6182"/>
    <lineage>
        <taxon>Eukaryota</taxon>
        <taxon>Metazoa</taxon>
        <taxon>Spiralia</taxon>
        <taxon>Lophotrochozoa</taxon>
        <taxon>Platyhelminthes</taxon>
        <taxon>Trematoda</taxon>
        <taxon>Digenea</taxon>
        <taxon>Strigeidida</taxon>
        <taxon>Schistosomatoidea</taxon>
        <taxon>Schistosomatidae</taxon>
        <taxon>Schistosoma</taxon>
    </lineage>
</organism>
<dbReference type="GO" id="GO:0005662">
    <property type="term" value="C:DNA replication factor A complex"/>
    <property type="evidence" value="ECO:0007669"/>
    <property type="project" value="TreeGrafter"/>
</dbReference>
<dbReference type="GO" id="GO:0000724">
    <property type="term" value="P:double-strand break repair via homologous recombination"/>
    <property type="evidence" value="ECO:0007669"/>
    <property type="project" value="TreeGrafter"/>
</dbReference>
<keyword evidence="4" id="KW-0812">Transmembrane</keyword>
<proteinExistence type="predicted"/>
<dbReference type="EMBL" id="SKCS01000488">
    <property type="protein sequence ID" value="TNN05984.1"/>
    <property type="molecule type" value="Genomic_DNA"/>
</dbReference>
<dbReference type="STRING" id="6182.A0A4Z2CPG0"/>
<keyword evidence="6" id="KW-1185">Reference proteome</keyword>
<evidence type="ECO:0000256" key="4">
    <source>
        <dbReference type="SAM" id="Phobius"/>
    </source>
</evidence>
<dbReference type="InterPro" id="IPR012340">
    <property type="entry name" value="NA-bd_OB-fold"/>
</dbReference>
<dbReference type="GO" id="GO:0003697">
    <property type="term" value="F:single-stranded DNA binding"/>
    <property type="evidence" value="ECO:0007669"/>
    <property type="project" value="TreeGrafter"/>
</dbReference>
<comment type="caution">
    <text evidence="5">The sequence shown here is derived from an EMBL/GenBank/DDBJ whole genome shotgun (WGS) entry which is preliminary data.</text>
</comment>
<dbReference type="SUPFAM" id="SSF50249">
    <property type="entry name" value="Nucleic acid-binding proteins"/>
    <property type="match status" value="1"/>
</dbReference>
<dbReference type="PANTHER" id="PTHR13989">
    <property type="entry name" value="REPLICATION PROTEIN A-RELATED"/>
    <property type="match status" value="1"/>
</dbReference>
<dbReference type="GO" id="GO:0035861">
    <property type="term" value="C:site of double-strand break"/>
    <property type="evidence" value="ECO:0007669"/>
    <property type="project" value="TreeGrafter"/>
</dbReference>
<keyword evidence="4" id="KW-1133">Transmembrane helix</keyword>
<evidence type="ECO:0000313" key="5">
    <source>
        <dbReference type="EMBL" id="TNN05984.1"/>
    </source>
</evidence>
<keyword evidence="2" id="KW-0238">DNA-binding</keyword>
<dbReference type="InterPro" id="IPR040260">
    <property type="entry name" value="RFA2-like"/>
</dbReference>
<dbReference type="AlphaFoldDB" id="A0A4Z2CPG0"/>
<evidence type="ECO:0000256" key="3">
    <source>
        <dbReference type="ARBA" id="ARBA00023242"/>
    </source>
</evidence>
<dbReference type="CDD" id="cd04478">
    <property type="entry name" value="RPA2_DBD_D"/>
    <property type="match status" value="1"/>
</dbReference>
<feature type="transmembrane region" description="Helical" evidence="4">
    <location>
        <begin position="256"/>
        <end position="274"/>
    </location>
</feature>
<sequence>MWSSNDYGGTTTMSDFGGGYMASAGASAGQKKINYQGTIVPCTCAEILAANQDGDKFVSPCGLEFSQITVVGIVRSVNESSTRVEYEIDDYTGPYLPVKFFTEDQDSTSSIQSRPFRELSYVRVHGHVRNFQGVKHVIAFRVIYVSDMNELTTHILEVIYARMLYIKMKHDESDGINNKGIFTESASNNAVGTVSNGLTVLQNQILAIVRTFIGERGIPISQLTEKLRGIPERQIRSVLIFHGSRHFAYLSPITRVLLIFVVFTLFYVTGYIIIL</sequence>
<name>A0A4Z2CPG0_SCHJA</name>
<accession>A0A4Z2CPG0</accession>
<dbReference type="Proteomes" id="UP000311919">
    <property type="component" value="Unassembled WGS sequence"/>
</dbReference>
<protein>
    <submittedName>
        <fullName evidence="5">Replication protein A 32 kDa subunit isoform 3</fullName>
    </submittedName>
</protein>
<comment type="subcellular location">
    <subcellularLocation>
        <location evidence="1">Nucleus</location>
    </subcellularLocation>
</comment>
<evidence type="ECO:0000313" key="6">
    <source>
        <dbReference type="Proteomes" id="UP000311919"/>
    </source>
</evidence>
<keyword evidence="3" id="KW-0539">Nucleus</keyword>